<dbReference type="Proteomes" id="UP001597280">
    <property type="component" value="Unassembled WGS sequence"/>
</dbReference>
<gene>
    <name evidence="1" type="ORF">ACFSDA_14165</name>
</gene>
<evidence type="ECO:0008006" key="3">
    <source>
        <dbReference type="Google" id="ProtNLM"/>
    </source>
</evidence>
<name>A0ABW4Q3B7_9MICO</name>
<organism evidence="1 2">
    <name type="scientific">Brachybacterium rhamnosum</name>
    <dbReference type="NCBI Taxonomy" id="173361"/>
    <lineage>
        <taxon>Bacteria</taxon>
        <taxon>Bacillati</taxon>
        <taxon>Actinomycetota</taxon>
        <taxon>Actinomycetes</taxon>
        <taxon>Micrococcales</taxon>
        <taxon>Dermabacteraceae</taxon>
        <taxon>Brachybacterium</taxon>
    </lineage>
</organism>
<proteinExistence type="predicted"/>
<comment type="caution">
    <text evidence="1">The sequence shown here is derived from an EMBL/GenBank/DDBJ whole genome shotgun (WGS) entry which is preliminary data.</text>
</comment>
<reference evidence="2" key="1">
    <citation type="journal article" date="2019" name="Int. J. Syst. Evol. Microbiol.">
        <title>The Global Catalogue of Microorganisms (GCM) 10K type strain sequencing project: providing services to taxonomists for standard genome sequencing and annotation.</title>
        <authorList>
            <consortium name="The Broad Institute Genomics Platform"/>
            <consortium name="The Broad Institute Genome Sequencing Center for Infectious Disease"/>
            <person name="Wu L."/>
            <person name="Ma J."/>
        </authorList>
    </citation>
    <scope>NUCLEOTIDE SEQUENCE [LARGE SCALE GENOMIC DNA]</scope>
    <source>
        <strain evidence="2">JCM 11650</strain>
    </source>
</reference>
<protein>
    <recommendedName>
        <fullName evidence="3">Phage tail protein</fullName>
    </recommendedName>
</protein>
<dbReference type="RefSeq" id="WP_343905552.1">
    <property type="nucleotide sequence ID" value="NZ_BAAAIS010000003.1"/>
</dbReference>
<keyword evidence="2" id="KW-1185">Reference proteome</keyword>
<sequence>MTKNLDNIKLYGGEDSAVLFAFKGAGFTLPQGLDDPIDTKFQDLGWLNEDGVDIEVSVDSGEIVAWQGGTSVIFPVTGSSKAFNFTAMEDTPLVAKMFYGASDPIAAGDGVARINLPGSMTAIEGAAIVKTVAFDVTKYYVAPLVSVTDRGTVGHKNSDPTTHQMKLAIRGDAYVITNHPAYVEAVEAGAGE</sequence>
<evidence type="ECO:0000313" key="2">
    <source>
        <dbReference type="Proteomes" id="UP001597280"/>
    </source>
</evidence>
<accession>A0ABW4Q3B7</accession>
<evidence type="ECO:0000313" key="1">
    <source>
        <dbReference type="EMBL" id="MFD1836211.1"/>
    </source>
</evidence>
<dbReference type="EMBL" id="JBHUFL010000003">
    <property type="protein sequence ID" value="MFD1836211.1"/>
    <property type="molecule type" value="Genomic_DNA"/>
</dbReference>